<keyword evidence="4" id="KW-1185">Reference proteome</keyword>
<keyword evidence="2" id="KW-0472">Membrane</keyword>
<feature type="transmembrane region" description="Helical" evidence="2">
    <location>
        <begin position="133"/>
        <end position="159"/>
    </location>
</feature>
<name>A0A139HKI0_9PEZI</name>
<dbReference type="AlphaFoldDB" id="A0A139HKI0"/>
<sequence length="307" mass="33712">MRHILSYSFDPSFSSLLYPQLSLLRIIQWSRARPVETQKAFRPWKTMTIQRLYLAHTRPTSLDRLSTVLSRTWHPSQLKMSSSITTQMLFPGTQGTHSPAPSSYQGQDAQLLESQEKSMPKSDRRLCGMRQKVALWVIALVVAIIIIAAALGGALGATIGNKNCNNSNSNSSNGNGNSNDTSAGTLTNNIGNTAQDKTGLALLHIPTLDDLYMYYMSEDNQIVEAKYSNSNWQKHNRDLPASTTNITNDAADGSPIAAIHYTLQGNTIYRQICFIGSNGLIATCNTTGSTAWSSPYNPVIDPNHHPP</sequence>
<dbReference type="STRING" id="113226.A0A139HKI0"/>
<reference evidence="3 4" key="1">
    <citation type="submission" date="2015-07" db="EMBL/GenBank/DDBJ databases">
        <title>Comparative genomics of the Sigatoka disease complex on banana suggests a link between parallel evolutionary changes in Pseudocercospora fijiensis and Pseudocercospora eumusae and increased virulence on the banana host.</title>
        <authorList>
            <person name="Chang T.-C."/>
            <person name="Salvucci A."/>
            <person name="Crous P.W."/>
            <person name="Stergiopoulos I."/>
        </authorList>
    </citation>
    <scope>NUCLEOTIDE SEQUENCE [LARGE SCALE GENOMIC DNA]</scope>
    <source>
        <strain evidence="3 4">CBS 116634</strain>
    </source>
</reference>
<dbReference type="SUPFAM" id="SSF89372">
    <property type="entry name" value="Fucose-specific lectin"/>
    <property type="match status" value="1"/>
</dbReference>
<evidence type="ECO:0000313" key="3">
    <source>
        <dbReference type="EMBL" id="KXT02916.1"/>
    </source>
</evidence>
<feature type="compositionally biased region" description="Polar residues" evidence="1">
    <location>
        <begin position="180"/>
        <end position="190"/>
    </location>
</feature>
<proteinExistence type="predicted"/>
<dbReference type="OrthoDB" id="3649435at2759"/>
<evidence type="ECO:0000256" key="1">
    <source>
        <dbReference type="SAM" id="MobiDB-lite"/>
    </source>
</evidence>
<accession>A0A139HKI0</accession>
<evidence type="ECO:0000256" key="2">
    <source>
        <dbReference type="SAM" id="Phobius"/>
    </source>
</evidence>
<keyword evidence="2" id="KW-1133">Transmembrane helix</keyword>
<dbReference type="Gene3D" id="2.120.10.70">
    <property type="entry name" value="Fucose-specific lectin"/>
    <property type="match status" value="1"/>
</dbReference>
<keyword evidence="2" id="KW-0812">Transmembrane</keyword>
<feature type="compositionally biased region" description="Low complexity" evidence="1">
    <location>
        <begin position="169"/>
        <end position="179"/>
    </location>
</feature>
<feature type="region of interest" description="Disordered" evidence="1">
    <location>
        <begin position="169"/>
        <end position="190"/>
    </location>
</feature>
<protein>
    <recommendedName>
        <fullName evidence="5">Fucose-specific lectin</fullName>
    </recommendedName>
</protein>
<dbReference type="Proteomes" id="UP000073492">
    <property type="component" value="Unassembled WGS sequence"/>
</dbReference>
<evidence type="ECO:0000313" key="4">
    <source>
        <dbReference type="Proteomes" id="UP000073492"/>
    </source>
</evidence>
<dbReference type="EMBL" id="LFZO01000616">
    <property type="protein sequence ID" value="KXT02916.1"/>
    <property type="molecule type" value="Genomic_DNA"/>
</dbReference>
<gene>
    <name evidence="3" type="ORF">AC579_2401</name>
</gene>
<evidence type="ECO:0008006" key="5">
    <source>
        <dbReference type="Google" id="ProtNLM"/>
    </source>
</evidence>
<organism evidence="3 4">
    <name type="scientific">Pseudocercospora musae</name>
    <dbReference type="NCBI Taxonomy" id="113226"/>
    <lineage>
        <taxon>Eukaryota</taxon>
        <taxon>Fungi</taxon>
        <taxon>Dikarya</taxon>
        <taxon>Ascomycota</taxon>
        <taxon>Pezizomycotina</taxon>
        <taxon>Dothideomycetes</taxon>
        <taxon>Dothideomycetidae</taxon>
        <taxon>Mycosphaerellales</taxon>
        <taxon>Mycosphaerellaceae</taxon>
        <taxon>Pseudocercospora</taxon>
    </lineage>
</organism>
<comment type="caution">
    <text evidence="3">The sequence shown here is derived from an EMBL/GenBank/DDBJ whole genome shotgun (WGS) entry which is preliminary data.</text>
</comment>